<evidence type="ECO:0000256" key="2">
    <source>
        <dbReference type="ARBA" id="ARBA00009695"/>
    </source>
</evidence>
<comment type="similarity">
    <text evidence="2 5">Belongs to the RecX family.</text>
</comment>
<dbReference type="GO" id="GO:0005737">
    <property type="term" value="C:cytoplasm"/>
    <property type="evidence" value="ECO:0007669"/>
    <property type="project" value="UniProtKB-SubCell"/>
</dbReference>
<dbReference type="AlphaFoldDB" id="H8GY87"/>
<dbReference type="OrthoDB" id="68219at2"/>
<evidence type="ECO:0000256" key="1">
    <source>
        <dbReference type="ARBA" id="ARBA00004496"/>
    </source>
</evidence>
<comment type="subcellular location">
    <subcellularLocation>
        <location evidence="1 5">Cytoplasm</location>
    </subcellularLocation>
</comment>
<dbReference type="Gene3D" id="1.10.10.10">
    <property type="entry name" value="Winged helix-like DNA-binding domain superfamily/Winged helix DNA-binding domain"/>
    <property type="match status" value="1"/>
</dbReference>
<dbReference type="eggNOG" id="COG2137">
    <property type="taxonomic scope" value="Bacteria"/>
</dbReference>
<evidence type="ECO:0000256" key="3">
    <source>
        <dbReference type="ARBA" id="ARBA00018111"/>
    </source>
</evidence>
<comment type="function">
    <text evidence="5">Modulates RecA activity.</text>
</comment>
<dbReference type="EMBL" id="CP002191">
    <property type="protein sequence ID" value="AFD26015.1"/>
    <property type="molecule type" value="Genomic_DNA"/>
</dbReference>
<gene>
    <name evidence="5 7" type="primary">recX</name>
    <name evidence="7" type="ordered locus">DGo_CA2088</name>
</gene>
<evidence type="ECO:0000313" key="8">
    <source>
        <dbReference type="Proteomes" id="UP000007575"/>
    </source>
</evidence>
<reference evidence="7 8" key="1">
    <citation type="journal article" date="2012" name="PLoS ONE">
        <title>Genome sequence and transcriptome analysis of the radioresistant bacterium Deinococcus gobiensis: insights into the extreme environmental adaptations.</title>
        <authorList>
            <person name="Yuan M."/>
            <person name="Chen M."/>
            <person name="Zhang W."/>
            <person name="Lu W."/>
            <person name="Wang J."/>
            <person name="Yang M."/>
            <person name="Zhao P."/>
            <person name="Tang R."/>
            <person name="Li X."/>
            <person name="Hao Y."/>
            <person name="Zhou Z."/>
            <person name="Zhan Y."/>
            <person name="Yu H."/>
            <person name="Teng C."/>
            <person name="Yan Y."/>
            <person name="Ping S."/>
            <person name="Wang Y."/>
            <person name="Lin M."/>
        </authorList>
    </citation>
    <scope>NUCLEOTIDE SEQUENCE [LARGE SCALE GENOMIC DNA]</scope>
    <source>
        <strain evidence="7 8">I-0</strain>
    </source>
</reference>
<evidence type="ECO:0000313" key="7">
    <source>
        <dbReference type="EMBL" id="AFD26015.1"/>
    </source>
</evidence>
<name>H8GY87_DEIGI</name>
<sequence length="203" mass="22725">MTRARRSRTGPGARADTGEEPGAAAGSGTAPRGPRRERTPEEEREALLAYAFRALGARALSAAELRARLEKRSEQPELIEDVLRRVQELGYQNDAQVAQTESRRRGVGTFRVRQTLRRRGLDSGLIEETVQARDPEDDEREAADFLARRWPALARKRDPRASAYALLARRGFGSAAIWAAIREVQEAQDFQPGEEAEDQEDEE</sequence>
<dbReference type="GO" id="GO:0006282">
    <property type="term" value="P:regulation of DNA repair"/>
    <property type="evidence" value="ECO:0007669"/>
    <property type="project" value="UniProtKB-UniRule"/>
</dbReference>
<dbReference type="PATRIC" id="fig|745776.4.peg.2144"/>
<dbReference type="HAMAP" id="MF_01114">
    <property type="entry name" value="RecX"/>
    <property type="match status" value="1"/>
</dbReference>
<dbReference type="PANTHER" id="PTHR33602:SF1">
    <property type="entry name" value="REGULATORY PROTEIN RECX FAMILY PROTEIN"/>
    <property type="match status" value="1"/>
</dbReference>
<dbReference type="InterPro" id="IPR036388">
    <property type="entry name" value="WH-like_DNA-bd_sf"/>
</dbReference>
<evidence type="ECO:0000256" key="6">
    <source>
        <dbReference type="SAM" id="MobiDB-lite"/>
    </source>
</evidence>
<keyword evidence="4 5" id="KW-0963">Cytoplasm</keyword>
<evidence type="ECO:0000256" key="5">
    <source>
        <dbReference type="HAMAP-Rule" id="MF_01114"/>
    </source>
</evidence>
<protein>
    <recommendedName>
        <fullName evidence="3 5">Regulatory protein RecX</fullName>
    </recommendedName>
</protein>
<keyword evidence="8" id="KW-1185">Reference proteome</keyword>
<accession>H8GY87</accession>
<dbReference type="Proteomes" id="UP000007575">
    <property type="component" value="Chromosome"/>
</dbReference>
<dbReference type="RefSeq" id="WP_014685498.1">
    <property type="nucleotide sequence ID" value="NC_017790.1"/>
</dbReference>
<dbReference type="InterPro" id="IPR003783">
    <property type="entry name" value="Regulatory_RecX"/>
</dbReference>
<dbReference type="HOGENOM" id="CLU_066607_3_3_0"/>
<dbReference type="PANTHER" id="PTHR33602">
    <property type="entry name" value="REGULATORY PROTEIN RECX FAMILY PROTEIN"/>
    <property type="match status" value="1"/>
</dbReference>
<proteinExistence type="inferred from homology"/>
<organism evidence="7 8">
    <name type="scientific">Deinococcus gobiensis (strain DSM 21396 / JCM 16679 / CGMCC 1.7299 / I-0)</name>
    <dbReference type="NCBI Taxonomy" id="745776"/>
    <lineage>
        <taxon>Bacteria</taxon>
        <taxon>Thermotogati</taxon>
        <taxon>Deinococcota</taxon>
        <taxon>Deinococci</taxon>
        <taxon>Deinococcales</taxon>
        <taxon>Deinococcaceae</taxon>
        <taxon>Deinococcus</taxon>
    </lineage>
</organism>
<feature type="region of interest" description="Disordered" evidence="6">
    <location>
        <begin position="1"/>
        <end position="44"/>
    </location>
</feature>
<evidence type="ECO:0000256" key="4">
    <source>
        <dbReference type="ARBA" id="ARBA00022490"/>
    </source>
</evidence>
<dbReference type="STRING" id="745776.DGo_CA2088"/>
<dbReference type="KEGG" id="dgo:DGo_CA2088"/>